<evidence type="ECO:0008006" key="3">
    <source>
        <dbReference type="Google" id="ProtNLM"/>
    </source>
</evidence>
<proteinExistence type="predicted"/>
<name>A0A0R1S5Z2_9LACO</name>
<comment type="caution">
    <text evidence="1">The sequence shown here is derived from an EMBL/GenBank/DDBJ whole genome shotgun (WGS) entry which is preliminary data.</text>
</comment>
<dbReference type="Proteomes" id="UP000051264">
    <property type="component" value="Unassembled WGS sequence"/>
</dbReference>
<gene>
    <name evidence="1" type="ORF">FC69_GL000509</name>
</gene>
<evidence type="ECO:0000313" key="2">
    <source>
        <dbReference type="Proteomes" id="UP000051264"/>
    </source>
</evidence>
<dbReference type="PANTHER" id="PTHR36433">
    <property type="entry name" value="HYPOTHETICAL CYTOSOLIC PROTEIN"/>
    <property type="match status" value="1"/>
</dbReference>
<dbReference type="NCBIfam" id="TIGR01655">
    <property type="entry name" value="yxeA_fam"/>
    <property type="match status" value="1"/>
</dbReference>
<dbReference type="Gene3D" id="2.40.50.480">
    <property type="match status" value="1"/>
</dbReference>
<dbReference type="AlphaFoldDB" id="A0A0R1S5Z2"/>
<organism evidence="1 2">
    <name type="scientific">Latilactobacillus fuchuensis DSM 14340 = JCM 11249</name>
    <dbReference type="NCBI Taxonomy" id="1423747"/>
    <lineage>
        <taxon>Bacteria</taxon>
        <taxon>Bacillati</taxon>
        <taxon>Bacillota</taxon>
        <taxon>Bacilli</taxon>
        <taxon>Lactobacillales</taxon>
        <taxon>Lactobacillaceae</taxon>
        <taxon>Latilactobacillus</taxon>
    </lineage>
</organism>
<dbReference type="PATRIC" id="fig|1423747.3.peg.518"/>
<dbReference type="InterPro" id="IPR006542">
    <property type="entry name" value="DUF1093"/>
</dbReference>
<dbReference type="SUPFAM" id="SSF159121">
    <property type="entry name" value="BC4932-like"/>
    <property type="match status" value="1"/>
</dbReference>
<accession>A0A0R1S5Z2</accession>
<dbReference type="EMBL" id="AZEX01000013">
    <property type="protein sequence ID" value="KRL61656.1"/>
    <property type="molecule type" value="Genomic_DNA"/>
</dbReference>
<protein>
    <recommendedName>
        <fullName evidence="3">YxeA family protein</fullName>
    </recommendedName>
</protein>
<dbReference type="eggNOG" id="COG5294">
    <property type="taxonomic scope" value="Bacteria"/>
</dbReference>
<dbReference type="RefSeq" id="WP_035439183.1">
    <property type="nucleotide sequence ID" value="NZ_AZEX01000013.1"/>
</dbReference>
<evidence type="ECO:0000313" key="1">
    <source>
        <dbReference type="EMBL" id="KRL61656.1"/>
    </source>
</evidence>
<dbReference type="InterPro" id="IPR036166">
    <property type="entry name" value="YxeA-like_sf"/>
</dbReference>
<sequence length="126" mass="14050">MKKAILLVATFILFIGGLPVVGSALTPSTSNGGLAQQWDRFNLLIPKEAVYLKTADRYGQIQSHGDYLYTQEAYRANGTHYQITFQAPQKLKTNHYLKLEAKGRFISGWAAVNQADLPHKVNSIIE</sequence>
<reference evidence="1 2" key="1">
    <citation type="journal article" date="2015" name="Genome Announc.">
        <title>Expanding the biotechnology potential of lactobacilli through comparative genomics of 213 strains and associated genera.</title>
        <authorList>
            <person name="Sun Z."/>
            <person name="Harris H.M."/>
            <person name="McCann A."/>
            <person name="Guo C."/>
            <person name="Argimon S."/>
            <person name="Zhang W."/>
            <person name="Yang X."/>
            <person name="Jeffery I.B."/>
            <person name="Cooney J.C."/>
            <person name="Kagawa T.F."/>
            <person name="Liu W."/>
            <person name="Song Y."/>
            <person name="Salvetti E."/>
            <person name="Wrobel A."/>
            <person name="Rasinkangas P."/>
            <person name="Parkhill J."/>
            <person name="Rea M.C."/>
            <person name="O'Sullivan O."/>
            <person name="Ritari J."/>
            <person name="Douillard F.P."/>
            <person name="Paul Ross R."/>
            <person name="Yang R."/>
            <person name="Briner A.E."/>
            <person name="Felis G.E."/>
            <person name="de Vos W.M."/>
            <person name="Barrangou R."/>
            <person name="Klaenhammer T.R."/>
            <person name="Caufield P.W."/>
            <person name="Cui Y."/>
            <person name="Zhang H."/>
            <person name="O'Toole P.W."/>
        </authorList>
    </citation>
    <scope>NUCLEOTIDE SEQUENCE [LARGE SCALE GENOMIC DNA]</scope>
    <source>
        <strain evidence="1 2">DSM 14340</strain>
    </source>
</reference>
<dbReference type="Pfam" id="PF06486">
    <property type="entry name" value="DUF1093"/>
    <property type="match status" value="1"/>
</dbReference>
<dbReference type="STRING" id="1423747.FC69_GL000509"/>
<dbReference type="PANTHER" id="PTHR36433:SF2">
    <property type="entry name" value="YXEA FAMILY PROTEIN"/>
    <property type="match status" value="1"/>
</dbReference>